<dbReference type="OrthoDB" id="495728at2"/>
<evidence type="ECO:0000256" key="3">
    <source>
        <dbReference type="SAM" id="MobiDB-lite"/>
    </source>
</evidence>
<dbReference type="InterPro" id="IPR022770">
    <property type="entry name" value="IucA/IucC-like_C"/>
</dbReference>
<evidence type="ECO:0000313" key="6">
    <source>
        <dbReference type="EMBL" id="PWW36575.1"/>
    </source>
</evidence>
<sequence>MERTRISEYRSHDEDQDRQPFCKEDSTSQLENGVASSRLGVEKEHWLDQQRKLYTAALSSQHFTEARRRIFRQLVESLMYEGVIAYSSRKEQGFDVWEMEGIGLNGERVIYACRGTRHLTFGRLRLNHEPITRRVYVDEIPAWISGSSSIQKGEPIQAVAAVGQEAESISLFLLEVGPAIGADEGKLLHFVKELEQTLINDTLARNVRAERQNDLHALPDEDWESGIIEGHPYHPSYKSRIGFRIEDQLEYGPEFGGCIKPIWVGIHKQNARISHGTNEHGPAAREWLQDQLGEQVLERFLRVLQVANVDPAEYVLMPVHPWQWRTTISSVLAEDIRNGSIVPLGSSEDRYTAQQSIRTLANRSRPNLPYLKLSLSMINTSTGRVIAPHTVENAPLITDWLQGISMQDPYLRDELRVILLGEIAGVAYDNHQTPDALKPLSYGVMSCIWRESVHSRLEPGESAIPFNALATLDYAGRPVIDPWVKNLGTDEWLSELLLTAVRPLIHWLFAHGIALESHAQNMLLIHREGRPSRIALKDFHDGIRFTREALADPKLCPALVEVPEYHRRVNRNSFLETDEPTEVRDFIHDAFFFINLGELALFMQEHYQIREQTFWNSVRKIITEYQQRFPEFHERYELYSLFDPEIGVEQLTKRRLFPDDELRIHRVPNPLAHRIMDKYGSNDDGIKNSI</sequence>
<reference evidence="6 8" key="1">
    <citation type="submission" date="2018-05" db="EMBL/GenBank/DDBJ databases">
        <title>Freshwater and sediment microbial communities from various areas in North America, analyzing microbe dynamics in response to fracking.</title>
        <authorList>
            <person name="Lamendella R."/>
        </authorList>
    </citation>
    <scope>NUCLEOTIDE SEQUENCE [LARGE SCALE GENOMIC DNA]</scope>
    <source>
        <strain evidence="6 8">DB-3</strain>
        <strain evidence="7 9">NG-13</strain>
    </source>
</reference>
<dbReference type="Pfam" id="PF04183">
    <property type="entry name" value="IucA_IucC"/>
    <property type="match status" value="1"/>
</dbReference>
<dbReference type="Pfam" id="PF06276">
    <property type="entry name" value="FhuF"/>
    <property type="match status" value="1"/>
</dbReference>
<feature type="region of interest" description="Disordered" evidence="3">
    <location>
        <begin position="1"/>
        <end position="27"/>
    </location>
</feature>
<feature type="domain" description="Aerobactin siderophore biosynthesis IucA/IucC-like C-terminal" evidence="5">
    <location>
        <begin position="491"/>
        <end position="663"/>
    </location>
</feature>
<name>A0A855Y4K6_9BACL</name>
<dbReference type="GO" id="GO:0016881">
    <property type="term" value="F:acid-amino acid ligase activity"/>
    <property type="evidence" value="ECO:0007669"/>
    <property type="project" value="UniProtKB-ARBA"/>
</dbReference>
<dbReference type="PANTHER" id="PTHR34384">
    <property type="entry name" value="L-2,3-DIAMINOPROPANOATE--CITRATE LIGASE"/>
    <property type="match status" value="1"/>
</dbReference>
<proteinExistence type="inferred from homology"/>
<dbReference type="RefSeq" id="WP_110000925.1">
    <property type="nucleotide sequence ID" value="NZ_QGTZ01000010.1"/>
</dbReference>
<feature type="compositionally biased region" description="Basic and acidic residues" evidence="3">
    <location>
        <begin position="1"/>
        <end position="26"/>
    </location>
</feature>
<evidence type="ECO:0000259" key="5">
    <source>
        <dbReference type="Pfam" id="PF06276"/>
    </source>
</evidence>
<dbReference type="GO" id="GO:0019290">
    <property type="term" value="P:siderophore biosynthetic process"/>
    <property type="evidence" value="ECO:0007669"/>
    <property type="project" value="InterPro"/>
</dbReference>
<feature type="domain" description="Aerobactin siderophore biosynthesis IucA/IucC N-terminal" evidence="4">
    <location>
        <begin position="222"/>
        <end position="470"/>
    </location>
</feature>
<gene>
    <name evidence="7" type="ORF">DET54_102283</name>
    <name evidence="6" type="ORF">DET56_11014</name>
</gene>
<dbReference type="AlphaFoldDB" id="A0A855Y4K6"/>
<dbReference type="InterPro" id="IPR037455">
    <property type="entry name" value="LucA/IucC-like"/>
</dbReference>
<evidence type="ECO:0000313" key="8">
    <source>
        <dbReference type="Proteomes" id="UP000247078"/>
    </source>
</evidence>
<comment type="pathway">
    <text evidence="1">Siderophore biosynthesis.</text>
</comment>
<evidence type="ECO:0000256" key="2">
    <source>
        <dbReference type="ARBA" id="ARBA00007832"/>
    </source>
</evidence>
<accession>A0A855Y4K6</accession>
<dbReference type="InterPro" id="IPR007310">
    <property type="entry name" value="Aerobactin_biosyn_IucA/IucC_N"/>
</dbReference>
<comment type="similarity">
    <text evidence="2">Belongs to the IucA/IucC family.</text>
</comment>
<evidence type="ECO:0000256" key="1">
    <source>
        <dbReference type="ARBA" id="ARBA00004924"/>
    </source>
</evidence>
<organism evidence="6 8">
    <name type="scientific">Paenibacillus pabuli</name>
    <dbReference type="NCBI Taxonomy" id="1472"/>
    <lineage>
        <taxon>Bacteria</taxon>
        <taxon>Bacillati</taxon>
        <taxon>Bacillota</taxon>
        <taxon>Bacilli</taxon>
        <taxon>Bacillales</taxon>
        <taxon>Paenibacillaceae</taxon>
        <taxon>Paenibacillus</taxon>
    </lineage>
</organism>
<dbReference type="Gene3D" id="1.10.510.40">
    <property type="match status" value="1"/>
</dbReference>
<evidence type="ECO:0000313" key="9">
    <source>
        <dbReference type="Proteomes" id="UP000248827"/>
    </source>
</evidence>
<evidence type="ECO:0000313" key="7">
    <source>
        <dbReference type="EMBL" id="RAJ00796.1"/>
    </source>
</evidence>
<dbReference type="Gene3D" id="6.10.250.3370">
    <property type="match status" value="1"/>
</dbReference>
<evidence type="ECO:0000259" key="4">
    <source>
        <dbReference type="Pfam" id="PF04183"/>
    </source>
</evidence>
<protein>
    <submittedName>
        <fullName evidence="6">Siderophore synthetase component</fullName>
    </submittedName>
</protein>
<dbReference type="EMBL" id="QGTZ01000010">
    <property type="protein sequence ID" value="PWW36575.1"/>
    <property type="molecule type" value="Genomic_DNA"/>
</dbReference>
<dbReference type="Gene3D" id="3.30.310.280">
    <property type="match status" value="1"/>
</dbReference>
<dbReference type="Proteomes" id="UP000247078">
    <property type="component" value="Unassembled WGS sequence"/>
</dbReference>
<keyword evidence="9" id="KW-1185">Reference proteome</keyword>
<dbReference type="Proteomes" id="UP000248827">
    <property type="component" value="Unassembled WGS sequence"/>
</dbReference>
<dbReference type="PANTHER" id="PTHR34384:SF6">
    <property type="entry name" value="STAPHYLOFERRIN B SYNTHASE"/>
    <property type="match status" value="1"/>
</dbReference>
<dbReference type="EMBL" id="QLLI01000002">
    <property type="protein sequence ID" value="RAJ00796.1"/>
    <property type="molecule type" value="Genomic_DNA"/>
</dbReference>
<comment type="caution">
    <text evidence="6">The sequence shown here is derived from an EMBL/GenBank/DDBJ whole genome shotgun (WGS) entry which is preliminary data.</text>
</comment>